<evidence type="ECO:0000313" key="3">
    <source>
        <dbReference type="EMBL" id="ANW00076.1"/>
    </source>
</evidence>
<protein>
    <recommendedName>
        <fullName evidence="2">DUF927 domain-containing protein</fullName>
    </recommendedName>
</protein>
<dbReference type="AlphaFoldDB" id="A0A1B1UBM7"/>
<reference evidence="3 4" key="1">
    <citation type="submission" date="2016-07" db="EMBL/GenBank/DDBJ databases">
        <title>Complete genome sequence of Bradyrhizobium icense LMTR 13T, a potential inoculant strain isolated from lima bean (Phaseolus lunatus) in Peru.</title>
        <authorList>
            <person name="Ormeno-Orrillo E."/>
            <person name="Duran D."/>
            <person name="Rogel M.A."/>
            <person name="Rey L."/>
            <person name="Imperial J."/>
            <person name="Ruiz-Argueso T."/>
            <person name="Martinez-Romero E."/>
        </authorList>
    </citation>
    <scope>NUCLEOTIDE SEQUENCE [LARGE SCALE GENOMIC DNA]</scope>
    <source>
        <strain evidence="3 4">LMTR 13</strain>
    </source>
</reference>
<dbReference type="OrthoDB" id="9811157at2"/>
<dbReference type="Proteomes" id="UP000092839">
    <property type="component" value="Chromosome"/>
</dbReference>
<keyword evidence="4" id="KW-1185">Reference proteome</keyword>
<dbReference type="Pfam" id="PF06048">
    <property type="entry name" value="DUF927"/>
    <property type="match status" value="1"/>
</dbReference>
<dbReference type="STRING" id="1274631.LMTR13_07655"/>
<evidence type="ECO:0000313" key="4">
    <source>
        <dbReference type="Proteomes" id="UP000092839"/>
    </source>
</evidence>
<accession>A0A1B1UBM7</accession>
<feature type="region of interest" description="Disordered" evidence="1">
    <location>
        <begin position="109"/>
        <end position="129"/>
    </location>
</feature>
<dbReference type="EMBL" id="CP016428">
    <property type="protein sequence ID" value="ANW00076.1"/>
    <property type="molecule type" value="Genomic_DNA"/>
</dbReference>
<feature type="domain" description="DUF927" evidence="2">
    <location>
        <begin position="10"/>
        <end position="260"/>
    </location>
</feature>
<dbReference type="KEGG" id="bic:LMTR13_07655"/>
<gene>
    <name evidence="3" type="ORF">LMTR13_07655</name>
</gene>
<proteinExistence type="predicted"/>
<sequence>MPKPFIKNVATVHDDAENASYVRLRIRTVRGTKETIELPREDISDIKSLKRQLLRIGAVLPSQAKECRDLIMGAVESNSPHLIRRVAQSGWVDGTYRAFATQSRIIGNTSEHFEPPKRAPKTDDHGATKISGSARSWKAAVGVQALLSSSWVFSISAAFAGPLLRMLAEDSFSVCFSAPSRTGKSVVTLVGSSVVGVGSVGEMMTWNVSEAGLEQRLPLFNDYMIGVDDFETMKGSDAAKYERIRGMTYGIAAGTEKVRHSAAKLSCNQWRVILVTSMERTIAELARSTHRARQTGEAVRMIDVPLLSRGKAHIFDLAGSMGEHIDASWREKRFESMVKACAANHGAVFEDYLEKLCDGYVDVPELAGKHRDRFVKRVTAPNDEPITRDVARKFGVVYAAGRLAIKFKLVPWKKEELFSAIENVFCDAKTLLPDRERDLATAQATLKEFVEKLRRRNDIDDYEVEPGYRVSRMGPARFVVKVDAFNALFETDTERRDVLNWLGSSKLIVTSSSSSKPKYQFKWPDGERRRSYTFSLPV</sequence>
<evidence type="ECO:0000256" key="1">
    <source>
        <dbReference type="SAM" id="MobiDB-lite"/>
    </source>
</evidence>
<feature type="compositionally biased region" description="Basic and acidic residues" evidence="1">
    <location>
        <begin position="111"/>
        <end position="127"/>
    </location>
</feature>
<dbReference type="InterPro" id="IPR009270">
    <property type="entry name" value="DUF927"/>
</dbReference>
<dbReference type="RefSeq" id="WP_065727362.1">
    <property type="nucleotide sequence ID" value="NZ_CP016428.1"/>
</dbReference>
<organism evidence="3 4">
    <name type="scientific">Bradyrhizobium icense</name>
    <dbReference type="NCBI Taxonomy" id="1274631"/>
    <lineage>
        <taxon>Bacteria</taxon>
        <taxon>Pseudomonadati</taxon>
        <taxon>Pseudomonadota</taxon>
        <taxon>Alphaproteobacteria</taxon>
        <taxon>Hyphomicrobiales</taxon>
        <taxon>Nitrobacteraceae</taxon>
        <taxon>Bradyrhizobium</taxon>
    </lineage>
</organism>
<evidence type="ECO:0000259" key="2">
    <source>
        <dbReference type="Pfam" id="PF06048"/>
    </source>
</evidence>
<name>A0A1B1UBM7_9BRAD</name>